<reference evidence="2" key="1">
    <citation type="submission" date="2023-03" db="EMBL/GenBank/DDBJ databases">
        <title>Selenobaculum gbiensis gen. nov. sp. nov., a new bacterium isolated from the gut microbiota of IBD patient.</title>
        <authorList>
            <person name="Yeo S."/>
            <person name="Park H."/>
            <person name="Huh C.S."/>
        </authorList>
    </citation>
    <scope>NUCLEOTIDE SEQUENCE</scope>
    <source>
        <strain evidence="2">ICN-92133</strain>
    </source>
</reference>
<sequence>MHQKGWILIDVIIGIVILSIALVAIIGAYNTIPYRVNYAENYQSALSIAREQVGYVRLTKGILSKVEKQVPSAEGKQYKVLIEPTTITGNLQRIDITVKWNDMNKVGQVQLTSYHDGEEG</sequence>
<dbReference type="KEGG" id="sgbi:P3F81_08460"/>
<name>A0A9Y2EQF3_9FIRM</name>
<protein>
    <submittedName>
        <fullName evidence="2">Type II secretion system protein</fullName>
    </submittedName>
</protein>
<proteinExistence type="predicted"/>
<keyword evidence="1" id="KW-0812">Transmembrane</keyword>
<dbReference type="Proteomes" id="UP001243623">
    <property type="component" value="Chromosome"/>
</dbReference>
<evidence type="ECO:0000256" key="1">
    <source>
        <dbReference type="SAM" id="Phobius"/>
    </source>
</evidence>
<accession>A0A9Y2EQF3</accession>
<dbReference type="RefSeq" id="WP_147669739.1">
    <property type="nucleotide sequence ID" value="NZ_CP120678.1"/>
</dbReference>
<evidence type="ECO:0000313" key="2">
    <source>
        <dbReference type="EMBL" id="WIW69947.1"/>
    </source>
</evidence>
<keyword evidence="3" id="KW-1185">Reference proteome</keyword>
<keyword evidence="1" id="KW-1133">Transmembrane helix</keyword>
<dbReference type="EMBL" id="CP120678">
    <property type="protein sequence ID" value="WIW69947.1"/>
    <property type="molecule type" value="Genomic_DNA"/>
</dbReference>
<evidence type="ECO:0000313" key="3">
    <source>
        <dbReference type="Proteomes" id="UP001243623"/>
    </source>
</evidence>
<feature type="transmembrane region" description="Helical" evidence="1">
    <location>
        <begin position="6"/>
        <end position="29"/>
    </location>
</feature>
<keyword evidence="1" id="KW-0472">Membrane</keyword>
<organism evidence="2 3">
    <name type="scientific">Selenobaculum gibii</name>
    <dbReference type="NCBI Taxonomy" id="3054208"/>
    <lineage>
        <taxon>Bacteria</taxon>
        <taxon>Bacillati</taxon>
        <taxon>Bacillota</taxon>
        <taxon>Negativicutes</taxon>
        <taxon>Selenomonadales</taxon>
        <taxon>Selenomonadaceae</taxon>
        <taxon>Selenobaculum</taxon>
    </lineage>
</organism>
<gene>
    <name evidence="2" type="ORF">P3F81_08460</name>
</gene>
<dbReference type="AlphaFoldDB" id="A0A9Y2EQF3"/>